<evidence type="ECO:0000313" key="2">
    <source>
        <dbReference type="EMBL" id="GGG77276.1"/>
    </source>
</evidence>
<reference evidence="2" key="1">
    <citation type="journal article" date="2014" name="Int. J. Syst. Evol. Microbiol.">
        <title>Complete genome sequence of Corynebacterium casei LMG S-19264T (=DSM 44701T), isolated from a smear-ripened cheese.</title>
        <authorList>
            <consortium name="US DOE Joint Genome Institute (JGI-PGF)"/>
            <person name="Walter F."/>
            <person name="Albersmeier A."/>
            <person name="Kalinowski J."/>
            <person name="Ruckert C."/>
        </authorList>
    </citation>
    <scope>NUCLEOTIDE SEQUENCE</scope>
    <source>
        <strain evidence="2">CGMCC 1.12997</strain>
    </source>
</reference>
<evidence type="ECO:0000313" key="3">
    <source>
        <dbReference type="Proteomes" id="UP000647241"/>
    </source>
</evidence>
<reference evidence="2" key="2">
    <citation type="submission" date="2020-09" db="EMBL/GenBank/DDBJ databases">
        <authorList>
            <person name="Sun Q."/>
            <person name="Zhou Y."/>
        </authorList>
    </citation>
    <scope>NUCLEOTIDE SEQUENCE</scope>
    <source>
        <strain evidence="2">CGMCC 1.12997</strain>
    </source>
</reference>
<feature type="signal peptide" evidence="1">
    <location>
        <begin position="1"/>
        <end position="22"/>
    </location>
</feature>
<dbReference type="InterPro" id="IPR022236">
    <property type="entry name" value="DUF3761"/>
</dbReference>
<keyword evidence="3" id="KW-1185">Reference proteome</keyword>
<evidence type="ECO:0000256" key="1">
    <source>
        <dbReference type="SAM" id="SignalP"/>
    </source>
</evidence>
<evidence type="ECO:0008006" key="4">
    <source>
        <dbReference type="Google" id="ProtNLM"/>
    </source>
</evidence>
<name>A0A917HFS4_9BACT</name>
<dbReference type="RefSeq" id="WP_188554030.1">
    <property type="nucleotide sequence ID" value="NZ_BMGT01000002.1"/>
</dbReference>
<organism evidence="2 3">
    <name type="scientific">Edaphobacter dinghuensis</name>
    <dbReference type="NCBI Taxonomy" id="1560005"/>
    <lineage>
        <taxon>Bacteria</taxon>
        <taxon>Pseudomonadati</taxon>
        <taxon>Acidobacteriota</taxon>
        <taxon>Terriglobia</taxon>
        <taxon>Terriglobales</taxon>
        <taxon>Acidobacteriaceae</taxon>
        <taxon>Edaphobacter</taxon>
    </lineage>
</organism>
<protein>
    <recommendedName>
        <fullName evidence="4">DUF3761 domain-containing protein</fullName>
    </recommendedName>
</protein>
<sequence length="156" mass="15648">MKICTRLLTVAAALLAVNVAMAQAPAGSTGQCKDGTYTTAPSKKGACRGHKGVQTWYAANAAPAAAPMAMKSNAAAPAAAPAAMTAAPAKASHQSMASMQQAAGGGPGMVWVNTSTKVYHCPGTKYYGKTKEGKYMSEADAKASGAHADHGTACTK</sequence>
<dbReference type="Pfam" id="PF12587">
    <property type="entry name" value="DUF3761"/>
    <property type="match status" value="1"/>
</dbReference>
<gene>
    <name evidence="2" type="ORF">GCM10011585_20450</name>
</gene>
<proteinExistence type="predicted"/>
<dbReference type="EMBL" id="BMGT01000002">
    <property type="protein sequence ID" value="GGG77276.1"/>
    <property type="molecule type" value="Genomic_DNA"/>
</dbReference>
<dbReference type="Proteomes" id="UP000647241">
    <property type="component" value="Unassembled WGS sequence"/>
</dbReference>
<accession>A0A917HFS4</accession>
<comment type="caution">
    <text evidence="2">The sequence shown here is derived from an EMBL/GenBank/DDBJ whole genome shotgun (WGS) entry which is preliminary data.</text>
</comment>
<feature type="chain" id="PRO_5037158827" description="DUF3761 domain-containing protein" evidence="1">
    <location>
        <begin position="23"/>
        <end position="156"/>
    </location>
</feature>
<dbReference type="AlphaFoldDB" id="A0A917HFS4"/>
<keyword evidence="1" id="KW-0732">Signal</keyword>